<dbReference type="SUPFAM" id="SSF53720">
    <property type="entry name" value="ALDH-like"/>
    <property type="match status" value="1"/>
</dbReference>
<evidence type="ECO:0000256" key="3">
    <source>
        <dbReference type="ARBA" id="ARBA00023027"/>
    </source>
</evidence>
<keyword evidence="3" id="KW-0520">NAD</keyword>
<feature type="active site" evidence="4">
    <location>
        <position position="248"/>
    </location>
</feature>
<evidence type="ECO:0000256" key="5">
    <source>
        <dbReference type="RuleBase" id="RU003345"/>
    </source>
</evidence>
<dbReference type="AlphaFoldDB" id="A0A8D2CRJ4"/>
<dbReference type="PROSITE" id="PS00687">
    <property type="entry name" value="ALDEHYDE_DEHYDR_GLU"/>
    <property type="match status" value="1"/>
</dbReference>
<comment type="similarity">
    <text evidence="1 5">Belongs to the aldehyde dehydrogenase family.</text>
</comment>
<dbReference type="Ensembl" id="ENSSVLT00005015307.1">
    <property type="protein sequence ID" value="ENSSVLP00005013831.1"/>
    <property type="gene ID" value="ENSSVLG00005010692.1"/>
</dbReference>
<evidence type="ECO:0000256" key="2">
    <source>
        <dbReference type="ARBA" id="ARBA00023002"/>
    </source>
</evidence>
<keyword evidence="8" id="KW-1185">Reference proteome</keyword>
<dbReference type="OrthoDB" id="310895at2759"/>
<dbReference type="InterPro" id="IPR016161">
    <property type="entry name" value="Ald_DH/histidinol_DH"/>
</dbReference>
<dbReference type="InterPro" id="IPR029510">
    <property type="entry name" value="Ald_DH_CS_GLU"/>
</dbReference>
<dbReference type="Gene3D" id="3.40.605.10">
    <property type="entry name" value="Aldehyde Dehydrogenase, Chain A, domain 1"/>
    <property type="match status" value="2"/>
</dbReference>
<evidence type="ECO:0000256" key="4">
    <source>
        <dbReference type="PROSITE-ProRule" id="PRU10007"/>
    </source>
</evidence>
<dbReference type="GeneTree" id="ENSGT00940000158898"/>
<protein>
    <submittedName>
        <fullName evidence="7">Aldehyde dehydrogenase 1 family member A2</fullName>
    </submittedName>
</protein>
<accession>A0A8D2CRJ4</accession>
<dbReference type="PANTHER" id="PTHR11699">
    <property type="entry name" value="ALDEHYDE DEHYDROGENASE-RELATED"/>
    <property type="match status" value="1"/>
</dbReference>
<dbReference type="Proteomes" id="UP000694564">
    <property type="component" value="Chromosome 2"/>
</dbReference>
<reference evidence="7" key="2">
    <citation type="submission" date="2025-09" db="UniProtKB">
        <authorList>
            <consortium name="Ensembl"/>
        </authorList>
    </citation>
    <scope>IDENTIFICATION</scope>
</reference>
<sequence length="480" mass="53060">MTSSKIEMPGEVKADPAALMASLHLLPSPTPNLEIKYTKIFINNEWQNSESGRVFPVYNPATGEQVCEVQEADKADIDKAVQAARLAFSLGSVWRRMDASERGRLLDKLADLVERDKAFLATMESLNGGKPFLQAFYVDLQGVIKTLRYYAGWADKIHGMTIPVDGDYFTFTRHEPIGVCGQIIPWNFPLLMFAWKIAPALCCGNTVVIKPAEQTPLSALYMGALIKEVGKLIQEAAGRSNLKRVTLELGGKSPNIIFADADLDYAVEQAHQGVFFNQGQCCTAGSRIFVEESIYEEFVRRSVERAKRRIVGSPFDPTTEQGPQIDKKQYNKILELIQSGVAEGAKLECGGKGLGRKGFFIEPTVFSNVTDDMRIAKEEIFGPVQEILRFKTMDEVIERANNSDFGLVAAVFTNDINKALTVSSAMQAGTVWINCYNALNAQSPFGGFKMSGNGREMGEFGLREYSEVKTVTVKIPQKNS</sequence>
<evidence type="ECO:0000313" key="7">
    <source>
        <dbReference type="Ensembl" id="ENSSVLP00005013831.1"/>
    </source>
</evidence>
<dbReference type="FunFam" id="3.40.605.10:FF:000050">
    <property type="entry name" value="Aldehyde dehydrogenase, mitochondrial"/>
    <property type="match status" value="1"/>
</dbReference>
<dbReference type="Gene3D" id="3.40.309.10">
    <property type="entry name" value="Aldehyde Dehydrogenase, Chain A, domain 2"/>
    <property type="match status" value="1"/>
</dbReference>
<dbReference type="InterPro" id="IPR016160">
    <property type="entry name" value="Ald_DH_CS_CYS"/>
</dbReference>
<reference evidence="7" key="1">
    <citation type="submission" date="2025-08" db="UniProtKB">
        <authorList>
            <consortium name="Ensembl"/>
        </authorList>
    </citation>
    <scope>IDENTIFICATION</scope>
</reference>
<dbReference type="InterPro" id="IPR015590">
    <property type="entry name" value="Aldehyde_DH_dom"/>
</dbReference>
<evidence type="ECO:0000259" key="6">
    <source>
        <dbReference type="Pfam" id="PF00171"/>
    </source>
</evidence>
<dbReference type="InterPro" id="IPR016163">
    <property type="entry name" value="Ald_DH_C"/>
</dbReference>
<evidence type="ECO:0000313" key="8">
    <source>
        <dbReference type="Proteomes" id="UP000694564"/>
    </source>
</evidence>
<dbReference type="GO" id="GO:0016620">
    <property type="term" value="F:oxidoreductase activity, acting on the aldehyde or oxo group of donors, NAD or NADP as acceptor"/>
    <property type="evidence" value="ECO:0007669"/>
    <property type="project" value="InterPro"/>
</dbReference>
<dbReference type="CDD" id="cd07141">
    <property type="entry name" value="ALDH_F1AB_F2_RALDH1"/>
    <property type="match status" value="1"/>
</dbReference>
<dbReference type="InterPro" id="IPR016162">
    <property type="entry name" value="Ald_DH_N"/>
</dbReference>
<gene>
    <name evidence="7" type="primary">ALDH1A2</name>
</gene>
<evidence type="ECO:0000256" key="1">
    <source>
        <dbReference type="ARBA" id="ARBA00009986"/>
    </source>
</evidence>
<proteinExistence type="inferred from homology"/>
<organism evidence="7 8">
    <name type="scientific">Sciurus vulgaris</name>
    <name type="common">Eurasian red squirrel</name>
    <dbReference type="NCBI Taxonomy" id="55149"/>
    <lineage>
        <taxon>Eukaryota</taxon>
        <taxon>Metazoa</taxon>
        <taxon>Chordata</taxon>
        <taxon>Craniata</taxon>
        <taxon>Vertebrata</taxon>
        <taxon>Euteleostomi</taxon>
        <taxon>Mammalia</taxon>
        <taxon>Eutheria</taxon>
        <taxon>Euarchontoglires</taxon>
        <taxon>Glires</taxon>
        <taxon>Rodentia</taxon>
        <taxon>Sciuromorpha</taxon>
        <taxon>Sciuridae</taxon>
        <taxon>Sciurinae</taxon>
        <taxon>Sciurini</taxon>
        <taxon>Sciurus</taxon>
    </lineage>
</organism>
<dbReference type="Pfam" id="PF00171">
    <property type="entry name" value="Aldedh"/>
    <property type="match status" value="1"/>
</dbReference>
<dbReference type="FunFam" id="3.40.309.10:FF:000001">
    <property type="entry name" value="Mitochondrial aldehyde dehydrogenase 2"/>
    <property type="match status" value="1"/>
</dbReference>
<dbReference type="PROSITE" id="PS00070">
    <property type="entry name" value="ALDEHYDE_DEHYDR_CYS"/>
    <property type="match status" value="1"/>
</dbReference>
<keyword evidence="2 5" id="KW-0560">Oxidoreductase</keyword>
<name>A0A8D2CRJ4_SCIVU</name>
<feature type="domain" description="Aldehyde dehydrogenase" evidence="6">
    <location>
        <begin position="228"/>
        <end position="471"/>
    </location>
</feature>